<keyword evidence="4" id="KW-1185">Reference proteome</keyword>
<keyword evidence="1" id="KW-0812">Transmembrane</keyword>
<dbReference type="InterPro" id="IPR011853">
    <property type="entry name" value="TRAP_DctM-Dct_fused"/>
</dbReference>
<feature type="transmembrane region" description="Helical" evidence="1">
    <location>
        <begin position="316"/>
        <end position="337"/>
    </location>
</feature>
<feature type="transmembrane region" description="Helical" evidence="1">
    <location>
        <begin position="125"/>
        <end position="147"/>
    </location>
</feature>
<feature type="transmembrane region" description="Helical" evidence="1">
    <location>
        <begin position="507"/>
        <end position="526"/>
    </location>
</feature>
<dbReference type="PANTHER" id="PTHR43849:SF2">
    <property type="entry name" value="BLL3936 PROTEIN"/>
    <property type="match status" value="1"/>
</dbReference>
<comment type="caution">
    <text evidence="3">The sequence shown here is derived from an EMBL/GenBank/DDBJ whole genome shotgun (WGS) entry which is preliminary data.</text>
</comment>
<protein>
    <submittedName>
        <fullName evidence="3">TRAP transporter 4TM/12TM fusion protein</fullName>
    </submittedName>
</protein>
<dbReference type="RefSeq" id="WP_342453064.1">
    <property type="nucleotide sequence ID" value="NZ_JAGGKC010000001.1"/>
</dbReference>
<evidence type="ECO:0000313" key="4">
    <source>
        <dbReference type="Proteomes" id="UP001519271"/>
    </source>
</evidence>
<reference evidence="3 4" key="1">
    <citation type="submission" date="2021-03" db="EMBL/GenBank/DDBJ databases">
        <title>Genomic Encyclopedia of Type Strains, Phase IV (KMG-IV): sequencing the most valuable type-strain genomes for metagenomic binning, comparative biology and taxonomic classification.</title>
        <authorList>
            <person name="Goeker M."/>
        </authorList>
    </citation>
    <scope>NUCLEOTIDE SEQUENCE [LARGE SCALE GENOMIC DNA]</scope>
    <source>
        <strain evidence="3 4">DSM 6139</strain>
    </source>
</reference>
<feature type="transmembrane region" description="Helical" evidence="1">
    <location>
        <begin position="44"/>
        <end position="64"/>
    </location>
</feature>
<feature type="transmembrane region" description="Helical" evidence="1">
    <location>
        <begin position="546"/>
        <end position="566"/>
    </location>
</feature>
<name>A0ABS4FZM6_9CLOT</name>
<feature type="domain" description="TRAP C4-dicarboxylate transport system permease DctM subunit" evidence="2">
    <location>
        <begin position="143"/>
        <end position="567"/>
    </location>
</feature>
<dbReference type="PANTHER" id="PTHR43849">
    <property type="entry name" value="BLL3936 PROTEIN"/>
    <property type="match status" value="1"/>
</dbReference>
<dbReference type="Pfam" id="PF11874">
    <property type="entry name" value="DUF3394"/>
    <property type="match status" value="1"/>
</dbReference>
<keyword evidence="1" id="KW-0472">Membrane</keyword>
<dbReference type="Proteomes" id="UP001519271">
    <property type="component" value="Unassembled WGS sequence"/>
</dbReference>
<evidence type="ECO:0000256" key="1">
    <source>
        <dbReference type="SAM" id="Phobius"/>
    </source>
</evidence>
<accession>A0ABS4FZM6</accession>
<evidence type="ECO:0000313" key="3">
    <source>
        <dbReference type="EMBL" id="MBP1917753.1"/>
    </source>
</evidence>
<gene>
    <name evidence="3" type="ORF">J2Z34_000216</name>
</gene>
<feature type="transmembrane region" description="Helical" evidence="1">
    <location>
        <begin position="608"/>
        <end position="634"/>
    </location>
</feature>
<feature type="transmembrane region" description="Helical" evidence="1">
    <location>
        <begin position="192"/>
        <end position="213"/>
    </location>
</feature>
<feature type="transmembrane region" description="Helical" evidence="1">
    <location>
        <begin position="101"/>
        <end position="119"/>
    </location>
</feature>
<dbReference type="InterPro" id="IPR021814">
    <property type="entry name" value="DUF3394"/>
</dbReference>
<dbReference type="Pfam" id="PF06808">
    <property type="entry name" value="DctM"/>
    <property type="match status" value="1"/>
</dbReference>
<feature type="transmembrane region" description="Helical" evidence="1">
    <location>
        <begin position="70"/>
        <end position="89"/>
    </location>
</feature>
<sequence length="646" mass="68988">MKDNEIRPKSLMEEAEIDAKEIGDLMAEFDRESNTRHFTGTPQLIVKGMLIAFTLYVFWMTLIATPPEQVRRSSFIGLLIFLGFINYPIKRSHAKRVNQVPWYDWIFAFAGGGAFFYYVVNFESIVGKAVNIGTVEIAVGVIGILLLVELCRRVVGLPILVVAGIFVGYAFYSGYSLKRVIHQLFYTTDGIIGTPLGVCATFIVLFIILGAFLEKTGIGTFFIDIANSLAGYASGGPAKVAVISSALEGMYSGSSVANTVGSGSVTIPVMKKTGYTPEFAAAVEAAASTGGQIMPPIMGAAAFLMAEMTETPYATIALSAVLPALLYFSGIFMMIHFEAKKLGLKGLPKESIPKFGKLMLKKGYLFLPIVVLSTLMSMGRTPAYSAVYAIVTAVVVSMFSKETRLTPKTFGEALENGTRNTVGVAIACAIAGIIVGIVTLTGLGQDLLNVLMSVAGTSKFLALFLTMISCIILGMGVPTTANYVIMATITAPIVMQMGVPMLAAHMFVFYFGIVADITPPVALAAYAGSAIAKSDPFKTGVTATRLAITAFIVPYIFAFNPAMLLIDTNAFEVIRIAITSFIGIFGVAAGMEGYMFTNLKVWERAVVIIGGLMLIDPNIITDVAGVAIIGLMVLSQIAKSKKLKLA</sequence>
<dbReference type="EMBL" id="JAGGKC010000001">
    <property type="protein sequence ID" value="MBP1917753.1"/>
    <property type="molecule type" value="Genomic_DNA"/>
</dbReference>
<feature type="transmembrane region" description="Helical" evidence="1">
    <location>
        <begin position="573"/>
        <end position="596"/>
    </location>
</feature>
<organism evidence="3 4">
    <name type="scientific">Youngiibacter multivorans</name>
    <dbReference type="NCBI Taxonomy" id="937251"/>
    <lineage>
        <taxon>Bacteria</taxon>
        <taxon>Bacillati</taxon>
        <taxon>Bacillota</taxon>
        <taxon>Clostridia</taxon>
        <taxon>Eubacteriales</taxon>
        <taxon>Clostridiaceae</taxon>
        <taxon>Youngiibacter</taxon>
    </lineage>
</organism>
<feature type="transmembrane region" description="Helical" evidence="1">
    <location>
        <begin position="382"/>
        <end position="400"/>
    </location>
</feature>
<dbReference type="NCBIfam" id="TIGR02123">
    <property type="entry name" value="TRAP_fused"/>
    <property type="match status" value="1"/>
</dbReference>
<dbReference type="InterPro" id="IPR010656">
    <property type="entry name" value="DctM"/>
</dbReference>
<feature type="transmembrane region" description="Helical" evidence="1">
    <location>
        <begin position="460"/>
        <end position="486"/>
    </location>
</feature>
<keyword evidence="1" id="KW-1133">Transmembrane helix</keyword>
<feature type="transmembrane region" description="Helical" evidence="1">
    <location>
        <begin position="421"/>
        <end position="440"/>
    </location>
</feature>
<evidence type="ECO:0000259" key="2">
    <source>
        <dbReference type="Pfam" id="PF06808"/>
    </source>
</evidence>
<feature type="transmembrane region" description="Helical" evidence="1">
    <location>
        <begin position="154"/>
        <end position="172"/>
    </location>
</feature>
<proteinExistence type="predicted"/>